<name>A0A7X5Y453_9SPHN</name>
<dbReference type="GO" id="GO:0006508">
    <property type="term" value="P:proteolysis"/>
    <property type="evidence" value="ECO:0007669"/>
    <property type="project" value="UniProtKB-KW"/>
</dbReference>
<evidence type="ECO:0000259" key="2">
    <source>
        <dbReference type="PROSITE" id="PS50106"/>
    </source>
</evidence>
<dbReference type="Gene3D" id="2.30.42.10">
    <property type="match status" value="1"/>
</dbReference>
<protein>
    <submittedName>
        <fullName evidence="3">Putative metalloprotease with PDZ domain</fullName>
    </submittedName>
</protein>
<keyword evidence="3" id="KW-0378">Hydrolase</keyword>
<keyword evidence="3" id="KW-0482">Metalloprotease</keyword>
<dbReference type="Proteomes" id="UP000558192">
    <property type="component" value="Unassembled WGS sequence"/>
</dbReference>
<dbReference type="PROSITE" id="PS50106">
    <property type="entry name" value="PDZ"/>
    <property type="match status" value="1"/>
</dbReference>
<dbReference type="InterPro" id="IPR040756">
    <property type="entry name" value="Peptidase_M61_N"/>
</dbReference>
<keyword evidence="1" id="KW-0732">Signal</keyword>
<keyword evidence="4" id="KW-1185">Reference proteome</keyword>
<dbReference type="SUPFAM" id="SSF50156">
    <property type="entry name" value="PDZ domain-like"/>
    <property type="match status" value="1"/>
</dbReference>
<reference evidence="3 4" key="1">
    <citation type="submission" date="2020-03" db="EMBL/GenBank/DDBJ databases">
        <title>Genomic Encyclopedia of Type Strains, Phase IV (KMG-IV): sequencing the most valuable type-strain genomes for metagenomic binning, comparative biology and taxonomic classification.</title>
        <authorList>
            <person name="Goeker M."/>
        </authorList>
    </citation>
    <scope>NUCLEOTIDE SEQUENCE [LARGE SCALE GENOMIC DNA]</scope>
    <source>
        <strain evidence="3 4">DSM 16846</strain>
    </source>
</reference>
<dbReference type="GO" id="GO:0008237">
    <property type="term" value="F:metallopeptidase activity"/>
    <property type="evidence" value="ECO:0007669"/>
    <property type="project" value="UniProtKB-KW"/>
</dbReference>
<feature type="signal peptide" evidence="1">
    <location>
        <begin position="1"/>
        <end position="18"/>
    </location>
</feature>
<gene>
    <name evidence="3" type="ORF">GGQ97_000534</name>
</gene>
<evidence type="ECO:0000256" key="1">
    <source>
        <dbReference type="SAM" id="SignalP"/>
    </source>
</evidence>
<evidence type="ECO:0000313" key="4">
    <source>
        <dbReference type="Proteomes" id="UP000558192"/>
    </source>
</evidence>
<dbReference type="InterPro" id="IPR001478">
    <property type="entry name" value="PDZ"/>
</dbReference>
<keyword evidence="3" id="KW-0645">Protease</keyword>
<feature type="domain" description="PDZ" evidence="2">
    <location>
        <begin position="523"/>
        <end position="603"/>
    </location>
</feature>
<dbReference type="EMBL" id="JAATJC010000001">
    <property type="protein sequence ID" value="NJC04741.1"/>
    <property type="molecule type" value="Genomic_DNA"/>
</dbReference>
<proteinExistence type="predicted"/>
<evidence type="ECO:0000313" key="3">
    <source>
        <dbReference type="EMBL" id="NJC04741.1"/>
    </source>
</evidence>
<sequence length="638" mass="70327">MRSLYLAAALVAASPALAQVVPLSAPQPVQFAQTIPTARDVAFPGTMRLDVDVSDLAQGIWTVRQTIPVVQAGRMTLLFPQWLPGKHAPRGELEKLAGLTFTAGGRTLKWERDAGEVYAFHVDVPAGASEIEARFQFMTPTEGNQGRILVTPDMLNLQFEMVSLYPAGYFTRRIPVSATVNYPAGFQAATALRPTAANGARVTYNTVSYETLQDSPIFAGRYFRRDDLGQNVFLNTVADSPKELVVSADVLQKHRNLVTQSLRLFGTRQFDHYDFLHAITDKMGGIGLEHHRSSENQNDPGYFTDWKASLPDHNLLPHEFTHSWNGKHRRPADLFAPDFRTPMRDSLLWVYEGQTQFWGHVLEARSGLSTKAEVLDKMANIAAGLDLTTGRAWRPLVDTTNDPIVSARRPKAWTSWQRNEDYYNEGMLIWLEADAIIRKGTANRRGLDDFARAFFGTREGDWGVRTYTLNDIVAGLNGVYRHDWRGFLQQRVYEPSAAGAPLGGFTASGYRLDYAEAPNAALAASMKSGRNHNYSWSLGMTLDRDGKITAVIWGGPAFKAGLTTGQSIVAVGEKAYSEEALKAAITAAKGGTAPVSITVKRGDSVRVVPLSWNGGLRYPRLTKIGNGRGALDILLEPK</sequence>
<dbReference type="InterPro" id="IPR007963">
    <property type="entry name" value="Peptidase_M61_catalytic"/>
</dbReference>
<dbReference type="RefSeq" id="WP_168067520.1">
    <property type="nucleotide sequence ID" value="NZ_JAATJC010000001.1"/>
</dbReference>
<dbReference type="InterPro" id="IPR024191">
    <property type="entry name" value="Peptidase_M61"/>
</dbReference>
<organism evidence="3 4">
    <name type="scientific">Sphingomonas kaistensis</name>
    <dbReference type="NCBI Taxonomy" id="298708"/>
    <lineage>
        <taxon>Bacteria</taxon>
        <taxon>Pseudomonadati</taxon>
        <taxon>Pseudomonadota</taxon>
        <taxon>Alphaproteobacteria</taxon>
        <taxon>Sphingomonadales</taxon>
        <taxon>Sphingomonadaceae</taxon>
        <taxon>Sphingomonas</taxon>
    </lineage>
</organism>
<dbReference type="InterPro" id="IPR027268">
    <property type="entry name" value="Peptidase_M4/M1_CTD_sf"/>
</dbReference>
<dbReference type="Pfam" id="PF17899">
    <property type="entry name" value="Peptidase_M61_N"/>
    <property type="match status" value="1"/>
</dbReference>
<comment type="caution">
    <text evidence="3">The sequence shown here is derived from an EMBL/GenBank/DDBJ whole genome shotgun (WGS) entry which is preliminary data.</text>
</comment>
<dbReference type="Gene3D" id="1.10.390.10">
    <property type="entry name" value="Neutral Protease Domain 2"/>
    <property type="match status" value="1"/>
</dbReference>
<dbReference type="InterPro" id="IPR036034">
    <property type="entry name" value="PDZ_sf"/>
</dbReference>
<dbReference type="AlphaFoldDB" id="A0A7X5Y453"/>
<dbReference type="Pfam" id="PF05299">
    <property type="entry name" value="Peptidase_M61"/>
    <property type="match status" value="1"/>
</dbReference>
<feature type="chain" id="PRO_5031107008" evidence="1">
    <location>
        <begin position="19"/>
        <end position="638"/>
    </location>
</feature>
<accession>A0A7X5Y453</accession>
<dbReference type="Gene3D" id="2.60.40.3650">
    <property type="match status" value="1"/>
</dbReference>
<dbReference type="PIRSF" id="PIRSF016493">
    <property type="entry name" value="Glycyl_aminpptds"/>
    <property type="match status" value="1"/>
</dbReference>